<dbReference type="AlphaFoldDB" id="A0AB34K4D4"/>
<dbReference type="EMBL" id="JBGBPQ010000002">
    <property type="protein sequence ID" value="KAL1528098.1"/>
    <property type="molecule type" value="Genomic_DNA"/>
</dbReference>
<sequence>MKSSGYKESMLPSQQQLKAEWVPRLCHEGKVYEKFLEMHARHLESEGTLDTLIDGELETTNKYQVGDMMIHGTQGERYVMKPDNFAARYWADQPRPTDDPSLAAEGFQLFRPRGKIWALQLSREDVYQHFPEGKFIAPWGSEMLFAANDFLATPYPDCNEIYRIEEKAFHAMYRLADVPSESPPRI</sequence>
<protein>
    <submittedName>
        <fullName evidence="1">Uncharacterized protein</fullName>
    </submittedName>
</protein>
<dbReference type="Proteomes" id="UP001515480">
    <property type="component" value="Unassembled WGS sequence"/>
</dbReference>
<gene>
    <name evidence="1" type="ORF">AB1Y20_009463</name>
</gene>
<evidence type="ECO:0000313" key="1">
    <source>
        <dbReference type="EMBL" id="KAL1528098.1"/>
    </source>
</evidence>
<name>A0AB34K4D4_PRYPA</name>
<evidence type="ECO:0000313" key="2">
    <source>
        <dbReference type="Proteomes" id="UP001515480"/>
    </source>
</evidence>
<reference evidence="1 2" key="1">
    <citation type="journal article" date="2024" name="Science">
        <title>Giant polyketide synthase enzymes in the biosynthesis of giant marine polyether toxins.</title>
        <authorList>
            <person name="Fallon T.R."/>
            <person name="Shende V.V."/>
            <person name="Wierzbicki I.H."/>
            <person name="Pendleton A.L."/>
            <person name="Watervoot N.F."/>
            <person name="Auber R.P."/>
            <person name="Gonzalez D.J."/>
            <person name="Wisecaver J.H."/>
            <person name="Moore B.S."/>
        </authorList>
    </citation>
    <scope>NUCLEOTIDE SEQUENCE [LARGE SCALE GENOMIC DNA]</scope>
    <source>
        <strain evidence="1 2">12B1</strain>
    </source>
</reference>
<accession>A0AB34K4D4</accession>
<proteinExistence type="predicted"/>
<comment type="caution">
    <text evidence="1">The sequence shown here is derived from an EMBL/GenBank/DDBJ whole genome shotgun (WGS) entry which is preliminary data.</text>
</comment>
<organism evidence="1 2">
    <name type="scientific">Prymnesium parvum</name>
    <name type="common">Toxic golden alga</name>
    <dbReference type="NCBI Taxonomy" id="97485"/>
    <lineage>
        <taxon>Eukaryota</taxon>
        <taxon>Haptista</taxon>
        <taxon>Haptophyta</taxon>
        <taxon>Prymnesiophyceae</taxon>
        <taxon>Prymnesiales</taxon>
        <taxon>Prymnesiaceae</taxon>
        <taxon>Prymnesium</taxon>
    </lineage>
</organism>
<keyword evidence="2" id="KW-1185">Reference proteome</keyword>